<dbReference type="RefSeq" id="WP_170164293.1">
    <property type="nucleotide sequence ID" value="NZ_RJVG01000004.1"/>
</dbReference>
<protein>
    <submittedName>
        <fullName evidence="1">Uncharacterized protein</fullName>
    </submittedName>
</protein>
<organism evidence="1 2">
    <name type="scientific">Mobilisporobacter senegalensis</name>
    <dbReference type="NCBI Taxonomy" id="1329262"/>
    <lineage>
        <taxon>Bacteria</taxon>
        <taxon>Bacillati</taxon>
        <taxon>Bacillota</taxon>
        <taxon>Clostridia</taxon>
        <taxon>Lachnospirales</taxon>
        <taxon>Lachnospiraceae</taxon>
        <taxon>Mobilisporobacter</taxon>
    </lineage>
</organism>
<dbReference type="Proteomes" id="UP000273083">
    <property type="component" value="Unassembled WGS sequence"/>
</dbReference>
<evidence type="ECO:0000313" key="2">
    <source>
        <dbReference type="Proteomes" id="UP000273083"/>
    </source>
</evidence>
<accession>A0A3N1XTM2</accession>
<dbReference type="EMBL" id="RJVG01000004">
    <property type="protein sequence ID" value="ROR28512.1"/>
    <property type="molecule type" value="Genomic_DNA"/>
</dbReference>
<dbReference type="AlphaFoldDB" id="A0A3N1XTM2"/>
<sequence length="50" mass="5686">MILDRNQLKQALAYGNDKVSNVVLVDTDGTFKVLPRPEDYEGYEYACSVF</sequence>
<comment type="caution">
    <text evidence="1">The sequence shown here is derived from an EMBL/GenBank/DDBJ whole genome shotgun (WGS) entry which is preliminary data.</text>
</comment>
<keyword evidence="2" id="KW-1185">Reference proteome</keyword>
<reference evidence="1 2" key="1">
    <citation type="submission" date="2018-11" db="EMBL/GenBank/DDBJ databases">
        <title>Genomic Encyclopedia of Type Strains, Phase IV (KMG-IV): sequencing the most valuable type-strain genomes for metagenomic binning, comparative biology and taxonomic classification.</title>
        <authorList>
            <person name="Goeker M."/>
        </authorList>
    </citation>
    <scope>NUCLEOTIDE SEQUENCE [LARGE SCALE GENOMIC DNA]</scope>
    <source>
        <strain evidence="1 2">DSM 26537</strain>
    </source>
</reference>
<proteinExistence type="predicted"/>
<evidence type="ECO:0000313" key="1">
    <source>
        <dbReference type="EMBL" id="ROR28512.1"/>
    </source>
</evidence>
<name>A0A3N1XTM2_9FIRM</name>
<gene>
    <name evidence="1" type="ORF">EDD66_10494</name>
</gene>